<dbReference type="OrthoDB" id="615426at2759"/>
<evidence type="ECO:0000256" key="12">
    <source>
        <dbReference type="ARBA" id="ARBA00013253"/>
    </source>
</evidence>
<evidence type="ECO:0000256" key="15">
    <source>
        <dbReference type="ARBA" id="ARBA00022741"/>
    </source>
</evidence>
<dbReference type="NCBIfam" id="TIGR01496">
    <property type="entry name" value="DHPS"/>
    <property type="match status" value="1"/>
</dbReference>
<dbReference type="UniPathway" id="UPA00077">
    <property type="reaction ID" value="UER00155"/>
</dbReference>
<dbReference type="GO" id="GO:0005524">
    <property type="term" value="F:ATP binding"/>
    <property type="evidence" value="ECO:0007669"/>
    <property type="project" value="UniProtKB-KW"/>
</dbReference>
<keyword evidence="19" id="KW-0289">Folate biosynthesis</keyword>
<dbReference type="GO" id="GO:0004150">
    <property type="term" value="F:dihydroneopterin aldolase activity"/>
    <property type="evidence" value="ECO:0007669"/>
    <property type="project" value="UniProtKB-EC"/>
</dbReference>
<evidence type="ECO:0000256" key="24">
    <source>
        <dbReference type="ARBA" id="ARBA00068111"/>
    </source>
</evidence>
<evidence type="ECO:0000256" key="8">
    <source>
        <dbReference type="ARBA" id="ARBA00009640"/>
    </source>
</evidence>
<dbReference type="InterPro" id="IPR000550">
    <property type="entry name" value="Hppk"/>
</dbReference>
<dbReference type="PROSITE" id="PS50972">
    <property type="entry name" value="PTERIN_BINDING"/>
    <property type="match status" value="1"/>
</dbReference>
<evidence type="ECO:0000256" key="5">
    <source>
        <dbReference type="ARBA" id="ARBA00004763"/>
    </source>
</evidence>
<dbReference type="EMBL" id="CAJPDT010000109">
    <property type="protein sequence ID" value="CAF9938515.1"/>
    <property type="molecule type" value="Genomic_DNA"/>
</dbReference>
<evidence type="ECO:0000256" key="19">
    <source>
        <dbReference type="ARBA" id="ARBA00022909"/>
    </source>
</evidence>
<dbReference type="InterPro" id="IPR000489">
    <property type="entry name" value="Pterin-binding_dom"/>
</dbReference>
<dbReference type="Gene3D" id="3.30.70.560">
    <property type="entry name" value="7,8-Dihydro-6-hydroxymethylpterin-pyrophosphokinase HPPK"/>
    <property type="match status" value="1"/>
</dbReference>
<comment type="pathway">
    <text evidence="6">Cofactor biosynthesis; tetrahydrofolate biosynthesis; 2-amino-4-hydroxy-6-hydroxymethyl-7,8-dihydropteridine diphosphate from 7,8-dihydroneopterin triphosphate: step 3/4.</text>
</comment>
<evidence type="ECO:0000256" key="22">
    <source>
        <dbReference type="ARBA" id="ARBA00061548"/>
    </source>
</evidence>
<comment type="similarity">
    <text evidence="9">In the C-terminal section; belongs to the DHPS family.</text>
</comment>
<dbReference type="GO" id="GO:0016301">
    <property type="term" value="F:kinase activity"/>
    <property type="evidence" value="ECO:0007669"/>
    <property type="project" value="UniProtKB-KW"/>
</dbReference>
<evidence type="ECO:0000256" key="6">
    <source>
        <dbReference type="ARBA" id="ARBA00005013"/>
    </source>
</evidence>
<dbReference type="PANTHER" id="PTHR20941:SF1">
    <property type="entry name" value="FOLIC ACID SYNTHESIS PROTEIN FOL1"/>
    <property type="match status" value="1"/>
</dbReference>
<evidence type="ECO:0000256" key="18">
    <source>
        <dbReference type="ARBA" id="ARBA00022842"/>
    </source>
</evidence>
<dbReference type="Pfam" id="PF01288">
    <property type="entry name" value="HPPK"/>
    <property type="match status" value="1"/>
</dbReference>
<dbReference type="CDD" id="cd00739">
    <property type="entry name" value="DHPS"/>
    <property type="match status" value="1"/>
</dbReference>
<protein>
    <recommendedName>
        <fullName evidence="23">Folic acid synthesis protein FOL1</fullName>
        <ecNumber evidence="10">2.5.1.15</ecNumber>
        <ecNumber evidence="12">2.7.6.3</ecNumber>
        <ecNumber evidence="11">4.1.2.25</ecNumber>
    </recommendedName>
    <alternativeName>
        <fullName evidence="24">Folic acid synthesis protein fol1</fullName>
    </alternativeName>
</protein>
<dbReference type="InterPro" id="IPR011005">
    <property type="entry name" value="Dihydropteroate_synth-like_sf"/>
</dbReference>
<dbReference type="GO" id="GO:0046656">
    <property type="term" value="P:folic acid biosynthetic process"/>
    <property type="evidence" value="ECO:0007669"/>
    <property type="project" value="UniProtKB-KW"/>
</dbReference>
<evidence type="ECO:0000256" key="7">
    <source>
        <dbReference type="ARBA" id="ARBA00005051"/>
    </source>
</evidence>
<dbReference type="PROSITE" id="PS00792">
    <property type="entry name" value="DHPS_1"/>
    <property type="match status" value="1"/>
</dbReference>
<keyword evidence="14" id="KW-0479">Metal-binding</keyword>
<comment type="function">
    <text evidence="21">Catalyzes three sequential steps of tetrahydrofolate biosynthesis.</text>
</comment>
<comment type="similarity">
    <text evidence="8">In the N-terminal section; belongs to the DHNA family.</text>
</comment>
<evidence type="ECO:0000256" key="9">
    <source>
        <dbReference type="ARBA" id="ARBA00009951"/>
    </source>
</evidence>
<comment type="catalytic activity">
    <reaction evidence="2">
        <text>6-hydroxymethyl-7,8-dihydropterin + ATP = (7,8-dihydropterin-6-yl)methyl diphosphate + AMP + H(+)</text>
        <dbReference type="Rhea" id="RHEA:11412"/>
        <dbReference type="ChEBI" id="CHEBI:15378"/>
        <dbReference type="ChEBI" id="CHEBI:30616"/>
        <dbReference type="ChEBI" id="CHEBI:44841"/>
        <dbReference type="ChEBI" id="CHEBI:72950"/>
        <dbReference type="ChEBI" id="CHEBI:456215"/>
        <dbReference type="EC" id="2.7.6.3"/>
    </reaction>
</comment>
<dbReference type="GO" id="GO:0046654">
    <property type="term" value="P:tetrahydrofolate biosynthetic process"/>
    <property type="evidence" value="ECO:0007669"/>
    <property type="project" value="UniProtKB-UniPathway"/>
</dbReference>
<evidence type="ECO:0000256" key="2">
    <source>
        <dbReference type="ARBA" id="ARBA00000198"/>
    </source>
</evidence>
<keyword evidence="15" id="KW-0547">Nucleotide-binding</keyword>
<dbReference type="EC" id="2.7.6.3" evidence="12"/>
<evidence type="ECO:0000256" key="17">
    <source>
        <dbReference type="ARBA" id="ARBA00022840"/>
    </source>
</evidence>
<gene>
    <name evidence="26" type="primary">FOL1_1</name>
    <name evidence="26" type="ORF">IMSHALPRED_000827</name>
</gene>
<comment type="pathway">
    <text evidence="5">Cofactor biosynthesis; tetrahydrofolate biosynthesis; 7,8-dihydrofolate from 2-amino-4-hydroxy-6-hydroxymethyl-7,8-dihydropteridine diphosphate and 4-aminobenzoate: step 1/2.</text>
</comment>
<reference evidence="26" key="1">
    <citation type="submission" date="2021-03" db="EMBL/GenBank/DDBJ databases">
        <authorList>
            <person name="Tagirdzhanova G."/>
        </authorList>
    </citation>
    <scope>NUCLEOTIDE SEQUENCE</scope>
</reference>
<dbReference type="GO" id="GO:0004156">
    <property type="term" value="F:dihydropteroate synthase activity"/>
    <property type="evidence" value="ECO:0007669"/>
    <property type="project" value="UniProtKB-EC"/>
</dbReference>
<keyword evidence="27" id="KW-1185">Reference proteome</keyword>
<keyword evidence="18" id="KW-0460">Magnesium</keyword>
<comment type="pathway">
    <text evidence="7">Cofactor biosynthesis; tetrahydrofolate biosynthesis; 2-amino-4-hydroxy-6-hydroxymethyl-7,8-dihydropteridine diphosphate from 7,8-dihydroneopterin triphosphate: step 4/4.</text>
</comment>
<keyword evidence="16" id="KW-0418">Kinase</keyword>
<dbReference type="CDD" id="cd00483">
    <property type="entry name" value="HPPK"/>
    <property type="match status" value="1"/>
</dbReference>
<name>A0A8H3J0N1_9LECA</name>
<evidence type="ECO:0000256" key="13">
    <source>
        <dbReference type="ARBA" id="ARBA00022679"/>
    </source>
</evidence>
<dbReference type="EC" id="2.5.1.15" evidence="10"/>
<dbReference type="EC" id="4.1.2.25" evidence="11"/>
<comment type="catalytic activity">
    <reaction evidence="1">
        <text>(7,8-dihydropterin-6-yl)methyl diphosphate + 4-aminobenzoate = 7,8-dihydropteroate + diphosphate</text>
        <dbReference type="Rhea" id="RHEA:19949"/>
        <dbReference type="ChEBI" id="CHEBI:17836"/>
        <dbReference type="ChEBI" id="CHEBI:17839"/>
        <dbReference type="ChEBI" id="CHEBI:33019"/>
        <dbReference type="ChEBI" id="CHEBI:72950"/>
        <dbReference type="EC" id="2.5.1.15"/>
    </reaction>
</comment>
<evidence type="ECO:0000313" key="26">
    <source>
        <dbReference type="EMBL" id="CAF9938515.1"/>
    </source>
</evidence>
<dbReference type="InterPro" id="IPR045031">
    <property type="entry name" value="DHP_synth-like"/>
</dbReference>
<dbReference type="Proteomes" id="UP000664534">
    <property type="component" value="Unassembled WGS sequence"/>
</dbReference>
<evidence type="ECO:0000256" key="10">
    <source>
        <dbReference type="ARBA" id="ARBA00012458"/>
    </source>
</evidence>
<dbReference type="InterPro" id="IPR035907">
    <property type="entry name" value="Hppk_sf"/>
</dbReference>
<keyword evidence="17" id="KW-0067">ATP-binding</keyword>
<accession>A0A8H3J0N1</accession>
<dbReference type="Gene3D" id="3.20.20.20">
    <property type="entry name" value="Dihydropteroate synthase-like"/>
    <property type="match status" value="1"/>
</dbReference>
<organism evidence="26 27">
    <name type="scientific">Imshaugia aleurites</name>
    <dbReference type="NCBI Taxonomy" id="172621"/>
    <lineage>
        <taxon>Eukaryota</taxon>
        <taxon>Fungi</taxon>
        <taxon>Dikarya</taxon>
        <taxon>Ascomycota</taxon>
        <taxon>Pezizomycotina</taxon>
        <taxon>Lecanoromycetes</taxon>
        <taxon>OSLEUM clade</taxon>
        <taxon>Lecanoromycetidae</taxon>
        <taxon>Lecanorales</taxon>
        <taxon>Lecanorineae</taxon>
        <taxon>Parmeliaceae</taxon>
        <taxon>Imshaugia</taxon>
    </lineage>
</organism>
<keyword evidence="20" id="KW-0511">Multifunctional enzyme</keyword>
<comment type="cofactor">
    <cofactor evidence="4">
        <name>Mg(2+)</name>
        <dbReference type="ChEBI" id="CHEBI:18420"/>
    </cofactor>
</comment>
<dbReference type="NCBIfam" id="TIGR01498">
    <property type="entry name" value="folK"/>
    <property type="match status" value="1"/>
</dbReference>
<dbReference type="AlphaFoldDB" id="A0A8H3J0N1"/>
<dbReference type="GO" id="GO:0005740">
    <property type="term" value="C:mitochondrial envelope"/>
    <property type="evidence" value="ECO:0007669"/>
    <property type="project" value="TreeGrafter"/>
</dbReference>
<proteinExistence type="inferred from homology"/>
<dbReference type="InterPro" id="IPR006390">
    <property type="entry name" value="DHP_synth_dom"/>
</dbReference>
<evidence type="ECO:0000256" key="16">
    <source>
        <dbReference type="ARBA" id="ARBA00022777"/>
    </source>
</evidence>
<comment type="similarity">
    <text evidence="22">In the central section; belongs to the HPPK family.</text>
</comment>
<evidence type="ECO:0000256" key="23">
    <source>
        <dbReference type="ARBA" id="ARBA00067568"/>
    </source>
</evidence>
<comment type="caution">
    <text evidence="26">The sequence shown here is derived from an EMBL/GenBank/DDBJ whole genome shotgun (WGS) entry which is preliminary data.</text>
</comment>
<dbReference type="SUPFAM" id="SSF55083">
    <property type="entry name" value="6-hydroxymethyl-7,8-dihydropterin pyrophosphokinase, HPPK"/>
    <property type="match status" value="1"/>
</dbReference>
<dbReference type="GO" id="GO:0003848">
    <property type="term" value="F:2-amino-4-hydroxy-6-hydroxymethyldihydropteridine diphosphokinase activity"/>
    <property type="evidence" value="ECO:0007669"/>
    <property type="project" value="UniProtKB-EC"/>
</dbReference>
<evidence type="ECO:0000256" key="3">
    <source>
        <dbReference type="ARBA" id="ARBA00001353"/>
    </source>
</evidence>
<comment type="catalytic activity">
    <reaction evidence="3">
        <text>7,8-dihydroneopterin = 6-hydroxymethyl-7,8-dihydropterin + glycolaldehyde</text>
        <dbReference type="Rhea" id="RHEA:10540"/>
        <dbReference type="ChEBI" id="CHEBI:17001"/>
        <dbReference type="ChEBI" id="CHEBI:17071"/>
        <dbReference type="ChEBI" id="CHEBI:44841"/>
        <dbReference type="EC" id="4.1.2.25"/>
    </reaction>
</comment>
<dbReference type="PANTHER" id="PTHR20941">
    <property type="entry name" value="FOLATE SYNTHESIS PROTEINS"/>
    <property type="match status" value="1"/>
</dbReference>
<dbReference type="Pfam" id="PF00809">
    <property type="entry name" value="Pterin_bind"/>
    <property type="match status" value="1"/>
</dbReference>
<dbReference type="FunFam" id="3.20.20.20:FF:000006">
    <property type="entry name" value="Dihydropteroate synthase"/>
    <property type="match status" value="1"/>
</dbReference>
<evidence type="ECO:0000256" key="1">
    <source>
        <dbReference type="ARBA" id="ARBA00000012"/>
    </source>
</evidence>
<dbReference type="GO" id="GO:0046872">
    <property type="term" value="F:metal ion binding"/>
    <property type="evidence" value="ECO:0007669"/>
    <property type="project" value="UniProtKB-KW"/>
</dbReference>
<evidence type="ECO:0000313" key="27">
    <source>
        <dbReference type="Proteomes" id="UP000664534"/>
    </source>
</evidence>
<evidence type="ECO:0000256" key="21">
    <source>
        <dbReference type="ARBA" id="ARBA00058009"/>
    </source>
</evidence>
<evidence type="ECO:0000256" key="11">
    <source>
        <dbReference type="ARBA" id="ARBA00013043"/>
    </source>
</evidence>
<dbReference type="SUPFAM" id="SSF51717">
    <property type="entry name" value="Dihydropteroate synthetase-like"/>
    <property type="match status" value="1"/>
</dbReference>
<evidence type="ECO:0000256" key="20">
    <source>
        <dbReference type="ARBA" id="ARBA00023268"/>
    </source>
</evidence>
<evidence type="ECO:0000259" key="25">
    <source>
        <dbReference type="PROSITE" id="PS50972"/>
    </source>
</evidence>
<sequence>MDDPVWWHDLAKTNNKTNNKSIRFSMMRHGGASALPIFGPLIFGRSSLQRVRTQTTIIRHAQRQNLTNKTSAERYPWRFRVKNIRLESRGDLIRSNSRFGPRANPNFYRVDVSVHSPPGSYKFSHFHERTAEVLNVVSTVRTYATPVCSIHDISESLASDLLARFPAALNVEVNFHPDIRKNFNIENFITAECVFIKVNPRTKCFTAEQDNIYDVTSEWHLPSSPQLGFVVSLVLRTREHTVSTVYDRNLDLRTTRSRSSLKHVHPTFGLHEEVARFAEQLQSDSAEGAALLLAQCLFHLADKQSPCKRLQHVHIAMKEVAPLMEGSRSRREALVERVKKEFDNDYATACSVHLGRQQYEQSQRSLLSSDVRKGRHRAYLALGSNLGNRVEMIESAIREMSERGLTVLRTSALYETKPMYLENQETFINGTCEIETSLSPMDLLDQLKLIENDLGRVKTVENGPRAIDLDILLYDEELVEDSRLSIPHKRMLEREFVLRPLCDLIPNLIPPTPDSISTYQDILQQLPKATDSLSALTPLSGHLTPIRNQSPTRPTHIMAILNLTPDSFSDGGLHSIANPNAFLKSLRSYTTQQHPVTILDIGGQSTRPHAPQTSPDEELSRILPTIEEIRSDPSFRSMAISIDTYRASVAAEAVKAGADIINDVSAGQLDPEMLPTIARLGCTCILMHMRGTPETMNTLTSYPHGVINGVGNELLQRVRDAEKAGIRRWRIMLDPGIGFAKTQAQNLELLRRFSELRDFEGLRGFPWVVGASRKGFIGKITGVQDAKERKWGTATTVAAAIQGGADIVRVHDVREMGEVVAMADAIWRV</sequence>
<feature type="domain" description="Pterin-binding" evidence="25">
    <location>
        <begin position="555"/>
        <end position="821"/>
    </location>
</feature>
<evidence type="ECO:0000256" key="14">
    <source>
        <dbReference type="ARBA" id="ARBA00022723"/>
    </source>
</evidence>
<keyword evidence="13" id="KW-0808">Transferase</keyword>
<evidence type="ECO:0000256" key="4">
    <source>
        <dbReference type="ARBA" id="ARBA00001946"/>
    </source>
</evidence>